<dbReference type="SUPFAM" id="SSF49879">
    <property type="entry name" value="SMAD/FHA domain"/>
    <property type="match status" value="1"/>
</dbReference>
<proteinExistence type="predicted"/>
<dbReference type="EMBL" id="DWWK01000101">
    <property type="protein sequence ID" value="HJC38793.1"/>
    <property type="molecule type" value="Genomic_DNA"/>
</dbReference>
<dbReference type="Proteomes" id="UP000823894">
    <property type="component" value="Unassembled WGS sequence"/>
</dbReference>
<dbReference type="SMART" id="SM00240">
    <property type="entry name" value="FHA"/>
    <property type="match status" value="1"/>
</dbReference>
<dbReference type="Pfam" id="PF00498">
    <property type="entry name" value="FHA"/>
    <property type="match status" value="1"/>
</dbReference>
<dbReference type="Gene3D" id="2.60.200.20">
    <property type="match status" value="1"/>
</dbReference>
<evidence type="ECO:0000313" key="3">
    <source>
        <dbReference type="EMBL" id="HJC38793.1"/>
    </source>
</evidence>
<accession>A0A9D2NXS3</accession>
<organism evidence="3 4">
    <name type="scientific">Candidatus Mediterraneibacter faecigallinarum</name>
    <dbReference type="NCBI Taxonomy" id="2838669"/>
    <lineage>
        <taxon>Bacteria</taxon>
        <taxon>Bacillati</taxon>
        <taxon>Bacillota</taxon>
        <taxon>Clostridia</taxon>
        <taxon>Lachnospirales</taxon>
        <taxon>Lachnospiraceae</taxon>
        <taxon>Mediterraneibacter</taxon>
    </lineage>
</organism>
<name>A0A9D2NXS3_9FIRM</name>
<dbReference type="CDD" id="cd00060">
    <property type="entry name" value="FHA"/>
    <property type="match status" value="1"/>
</dbReference>
<feature type="region of interest" description="Disordered" evidence="1">
    <location>
        <begin position="33"/>
        <end position="85"/>
    </location>
</feature>
<dbReference type="AlphaFoldDB" id="A0A9D2NXS3"/>
<evidence type="ECO:0000259" key="2">
    <source>
        <dbReference type="PROSITE" id="PS50006"/>
    </source>
</evidence>
<feature type="compositionally biased region" description="Acidic residues" evidence="1">
    <location>
        <begin position="47"/>
        <end position="58"/>
    </location>
</feature>
<protein>
    <submittedName>
        <fullName evidence="3">FHA domain-containing protein</fullName>
    </submittedName>
</protein>
<dbReference type="PROSITE" id="PS50006">
    <property type="entry name" value="FHA_DOMAIN"/>
    <property type="match status" value="1"/>
</dbReference>
<dbReference type="InterPro" id="IPR008984">
    <property type="entry name" value="SMAD_FHA_dom_sf"/>
</dbReference>
<evidence type="ECO:0000256" key="1">
    <source>
        <dbReference type="SAM" id="MobiDB-lite"/>
    </source>
</evidence>
<dbReference type="InterPro" id="IPR000253">
    <property type="entry name" value="FHA_dom"/>
</dbReference>
<comment type="caution">
    <text evidence="3">The sequence shown here is derived from an EMBL/GenBank/DDBJ whole genome shotgun (WGS) entry which is preliminary data.</text>
</comment>
<reference evidence="3" key="2">
    <citation type="submission" date="2021-04" db="EMBL/GenBank/DDBJ databases">
        <authorList>
            <person name="Gilroy R."/>
        </authorList>
    </citation>
    <scope>NUCLEOTIDE SEQUENCE</scope>
    <source>
        <strain evidence="3">ChiGjej1B1-1692</strain>
    </source>
</reference>
<sequence>MWYWIVMVLLVAGCAALLGGTFANIKRNKAEAAGVRRGRSRSRRYDNDDDDDEEEDDYEPPRRRTAQRRPAKAQEPAPQPRQKKRRQWKIILEDLDTWEKYSFVFYETVGIGRGRDGSMYEKYLPLPSDVRVSKMHCVIIHRGDKLYLKDEESRNGTFLNGRRVDRPIVIQKDDVIGVGETKLEVQRILRESE</sequence>
<evidence type="ECO:0000313" key="4">
    <source>
        <dbReference type="Proteomes" id="UP000823894"/>
    </source>
</evidence>
<feature type="domain" description="FHA" evidence="2">
    <location>
        <begin position="109"/>
        <end position="164"/>
    </location>
</feature>
<reference evidence="3" key="1">
    <citation type="journal article" date="2021" name="PeerJ">
        <title>Extensive microbial diversity within the chicken gut microbiome revealed by metagenomics and culture.</title>
        <authorList>
            <person name="Gilroy R."/>
            <person name="Ravi A."/>
            <person name="Getino M."/>
            <person name="Pursley I."/>
            <person name="Horton D.L."/>
            <person name="Alikhan N.F."/>
            <person name="Baker D."/>
            <person name="Gharbi K."/>
            <person name="Hall N."/>
            <person name="Watson M."/>
            <person name="Adriaenssens E.M."/>
            <person name="Foster-Nyarko E."/>
            <person name="Jarju S."/>
            <person name="Secka A."/>
            <person name="Antonio M."/>
            <person name="Oren A."/>
            <person name="Chaudhuri R.R."/>
            <person name="La Ragione R."/>
            <person name="Hildebrand F."/>
            <person name="Pallen M.J."/>
        </authorList>
    </citation>
    <scope>NUCLEOTIDE SEQUENCE</scope>
    <source>
        <strain evidence="3">ChiGjej1B1-1692</strain>
    </source>
</reference>
<gene>
    <name evidence="3" type="ORF">H9757_06995</name>
</gene>